<feature type="compositionally biased region" description="Polar residues" evidence="1">
    <location>
        <begin position="215"/>
        <end position="226"/>
    </location>
</feature>
<feature type="region of interest" description="Disordered" evidence="1">
    <location>
        <begin position="96"/>
        <end position="116"/>
    </location>
</feature>
<feature type="region of interest" description="Disordered" evidence="1">
    <location>
        <begin position="200"/>
        <end position="226"/>
    </location>
</feature>
<protein>
    <recommendedName>
        <fullName evidence="5">Secreted protein</fullName>
    </recommendedName>
</protein>
<keyword evidence="4" id="KW-1185">Reference proteome</keyword>
<feature type="signal peptide" evidence="2">
    <location>
        <begin position="1"/>
        <end position="18"/>
    </location>
</feature>
<evidence type="ECO:0000256" key="2">
    <source>
        <dbReference type="SAM" id="SignalP"/>
    </source>
</evidence>
<dbReference type="VEuPathDB" id="TriTrypDB:TvY486_0025630"/>
<sequence length="253" mass="28204">MLVRAALLLLFTFSLSLARQARNEEHFPATRQSKAAALKHLVTAESSRTLAPKHSLALFYQSGLLVYPCLVSTVPHLYVSLIPRFPFLTPRVCRRQKPTKAQREASKNTSVSSPRKRLRICPSPLCHCANFDQRAARATHHSQDTFGDKKENTSTAIEKQVTFLQPLFRPCPPGRSPVIQCAPDTKFQILPWPTRKSKARVGHPCAKLPSKKPSTRPTKATSPNSNKHFISFNSLAAKKPSLFSSFPHGVSRC</sequence>
<evidence type="ECO:0000313" key="4">
    <source>
        <dbReference type="Proteomes" id="UP000009027"/>
    </source>
</evidence>
<dbReference type="AlphaFoldDB" id="F9WQL7"/>
<evidence type="ECO:0000256" key="1">
    <source>
        <dbReference type="SAM" id="MobiDB-lite"/>
    </source>
</evidence>
<accession>F9WQL7</accession>
<proteinExistence type="predicted"/>
<evidence type="ECO:0008006" key="5">
    <source>
        <dbReference type="Google" id="ProtNLM"/>
    </source>
</evidence>
<evidence type="ECO:0000313" key="3">
    <source>
        <dbReference type="EMBL" id="CCD19845.1"/>
    </source>
</evidence>
<feature type="chain" id="PRO_5003390804" description="Secreted protein" evidence="2">
    <location>
        <begin position="19"/>
        <end position="253"/>
    </location>
</feature>
<dbReference type="Proteomes" id="UP000009027">
    <property type="component" value="Unassembled WGS sequence"/>
</dbReference>
<name>F9WQL7_TRYVY</name>
<organism evidence="3 4">
    <name type="scientific">Trypanosoma vivax (strain Y486)</name>
    <dbReference type="NCBI Taxonomy" id="1055687"/>
    <lineage>
        <taxon>Eukaryota</taxon>
        <taxon>Discoba</taxon>
        <taxon>Euglenozoa</taxon>
        <taxon>Kinetoplastea</taxon>
        <taxon>Metakinetoplastina</taxon>
        <taxon>Trypanosomatida</taxon>
        <taxon>Trypanosomatidae</taxon>
        <taxon>Trypanosoma</taxon>
        <taxon>Duttonella</taxon>
    </lineage>
</organism>
<dbReference type="EMBL" id="CAEX01004247">
    <property type="protein sequence ID" value="CCD19845.1"/>
    <property type="molecule type" value="Genomic_DNA"/>
</dbReference>
<keyword evidence="2" id="KW-0732">Signal</keyword>
<reference evidence="3 4" key="1">
    <citation type="journal article" date="2012" name="Proc. Natl. Acad. Sci. U.S.A.">
        <title>Antigenic diversity is generated by distinct evolutionary mechanisms in African trypanosome species.</title>
        <authorList>
            <person name="Jackson A.P."/>
            <person name="Berry A."/>
            <person name="Aslett M."/>
            <person name="Allison H.C."/>
            <person name="Burton P."/>
            <person name="Vavrova-Anderson J."/>
            <person name="Brown R."/>
            <person name="Browne H."/>
            <person name="Corton N."/>
            <person name="Hauser H."/>
            <person name="Gamble J."/>
            <person name="Gilderthorp R."/>
            <person name="Marcello L."/>
            <person name="McQuillan J."/>
            <person name="Otto T.D."/>
            <person name="Quail M.A."/>
            <person name="Sanders M.J."/>
            <person name="van Tonder A."/>
            <person name="Ginger M.L."/>
            <person name="Field M.C."/>
            <person name="Barry J.D."/>
            <person name="Hertz-Fowler C."/>
            <person name="Berriman M."/>
        </authorList>
    </citation>
    <scope>NUCLEOTIDE SEQUENCE</scope>
    <source>
        <strain evidence="3 4">Y486</strain>
    </source>
</reference>
<gene>
    <name evidence="3" type="ORF">TvY486_0025630</name>
</gene>